<gene>
    <name evidence="1" type="ORF">DOZ80_05205</name>
</gene>
<sequence>MLAIQESVNTVKEINSLTADFMSAVSGTLKGVERGPGLLVTNDDIKKIKRYVNAGLALPTDVNEIEQLYKYDQLNITGLYSADMQAFYQSMKNHASSWSPLESSMKAVGSDLHVFADNFNSSSNSIINYLTSLPSYITGVGKIGGLTPEEIDNLPEIQLTGDEKQKIPALLELVDELKTVIAEHSKSTQTTKAKITEFKDEITKSLKPALGLKIALSNSHDFNEEIKQLNERLDILNPRIDEKFAEIEQYSQNKWWGLFGGLVGFAITSTIYGEKAQQARNELDQLIAERREVEAKIATTSTVLASLRTFETGLQDLQIRVEDAAGSSSNLESLWLLIQTYVDSSSKKLDGVTNAMYLVSFVSRLKAMTENWLEIKKQAGDLLTAFNNATSDA</sequence>
<name>A0A327NAJ6_PSEFL</name>
<dbReference type="EMBL" id="QLIN01000002">
    <property type="protein sequence ID" value="RAI71244.1"/>
    <property type="molecule type" value="Genomic_DNA"/>
</dbReference>
<dbReference type="NCBIfam" id="NF033928">
    <property type="entry name" value="alph_xenorhab_A"/>
    <property type="match status" value="1"/>
</dbReference>
<organism evidence="1 2">
    <name type="scientific">Pseudomonas fluorescens</name>
    <dbReference type="NCBI Taxonomy" id="294"/>
    <lineage>
        <taxon>Bacteria</taxon>
        <taxon>Pseudomonadati</taxon>
        <taxon>Pseudomonadota</taxon>
        <taxon>Gammaproteobacteria</taxon>
        <taxon>Pseudomonadales</taxon>
        <taxon>Pseudomonadaceae</taxon>
        <taxon>Pseudomonas</taxon>
    </lineage>
</organism>
<dbReference type="RefSeq" id="WP_111280849.1">
    <property type="nucleotide sequence ID" value="NZ_QLIN01000002.1"/>
</dbReference>
<evidence type="ECO:0000313" key="1">
    <source>
        <dbReference type="EMBL" id="RAI71244.1"/>
    </source>
</evidence>
<proteinExistence type="predicted"/>
<dbReference type="SUPFAM" id="SSF58100">
    <property type="entry name" value="Bacterial hemolysins"/>
    <property type="match status" value="1"/>
</dbReference>
<protein>
    <submittedName>
        <fullName evidence="1">Toxin</fullName>
    </submittedName>
</protein>
<comment type="caution">
    <text evidence="1">The sequence shown here is derived from an EMBL/GenBank/DDBJ whole genome shotgun (WGS) entry which is preliminary data.</text>
</comment>
<evidence type="ECO:0000313" key="2">
    <source>
        <dbReference type="Proteomes" id="UP000249493"/>
    </source>
</evidence>
<reference evidence="1 2" key="1">
    <citation type="submission" date="2018-06" db="EMBL/GenBank/DDBJ databases">
        <authorList>
            <person name="Zhirakovskaya E."/>
        </authorList>
    </citation>
    <scope>NUCLEOTIDE SEQUENCE [LARGE SCALE GENOMIC DNA]</scope>
    <source>
        <strain evidence="1 2">LY3</strain>
    </source>
</reference>
<dbReference type="Proteomes" id="UP000249493">
    <property type="component" value="Unassembled WGS sequence"/>
</dbReference>
<dbReference type="AlphaFoldDB" id="A0A327NAJ6"/>
<accession>A0A327NAJ6</accession>
<dbReference type="CDD" id="cd22657">
    <property type="entry name" value="ClyA_XaxA-like"/>
    <property type="match status" value="1"/>
</dbReference>
<dbReference type="Gene3D" id="1.20.1170.10">
    <property type="match status" value="1"/>
</dbReference>